<keyword evidence="1" id="KW-0472">Membrane</keyword>
<dbReference type="KEGG" id="srho:HH216_16280"/>
<accession>A0A7L5DMX3</accession>
<reference evidence="2 3" key="1">
    <citation type="submission" date="2020-04" db="EMBL/GenBank/DDBJ databases">
        <title>Genome sequencing of novel species.</title>
        <authorList>
            <person name="Heo J."/>
            <person name="Kim S.-J."/>
            <person name="Kim J.-S."/>
            <person name="Hong S.-B."/>
            <person name="Kwon S.-W."/>
        </authorList>
    </citation>
    <scope>NUCLEOTIDE SEQUENCE [LARGE SCALE GENOMIC DNA]</scope>
    <source>
        <strain evidence="2 3">CJU-R4</strain>
    </source>
</reference>
<dbReference type="AlphaFoldDB" id="A0A7L5DMX3"/>
<dbReference type="EMBL" id="CP051677">
    <property type="protein sequence ID" value="QJD79799.1"/>
    <property type="molecule type" value="Genomic_DNA"/>
</dbReference>
<evidence type="ECO:0000313" key="3">
    <source>
        <dbReference type="Proteomes" id="UP000501128"/>
    </source>
</evidence>
<name>A0A7L5DMX3_9BACT</name>
<keyword evidence="1" id="KW-1133">Transmembrane helix</keyword>
<gene>
    <name evidence="2" type="ORF">HH216_16280</name>
</gene>
<organism evidence="2 3">
    <name type="scientific">Spirosoma rhododendri</name>
    <dbReference type="NCBI Taxonomy" id="2728024"/>
    <lineage>
        <taxon>Bacteria</taxon>
        <taxon>Pseudomonadati</taxon>
        <taxon>Bacteroidota</taxon>
        <taxon>Cytophagia</taxon>
        <taxon>Cytophagales</taxon>
        <taxon>Cytophagaceae</taxon>
        <taxon>Spirosoma</taxon>
    </lineage>
</organism>
<sequence>MQFLVEFFNSLDSRHWVLLITSIVSSVIALGLYFAKRRHDIKDKLFEKRHTSYKTFITKLDDMAKAARLDPTSLLKVVGEKMADVLTAEDEAASMKALADMNSAIYAQLDKALTPLLVAKSEINALMLDCSDQMLTYVTEYRVLAQNTIDEVQSCLDVLKPENAAYMQAQFEKMNNQNRAKAYDALTQKMILQMRKELQATYRQ</sequence>
<dbReference type="Proteomes" id="UP000501128">
    <property type="component" value="Chromosome"/>
</dbReference>
<proteinExistence type="predicted"/>
<evidence type="ECO:0000256" key="1">
    <source>
        <dbReference type="SAM" id="Phobius"/>
    </source>
</evidence>
<feature type="transmembrane region" description="Helical" evidence="1">
    <location>
        <begin position="16"/>
        <end position="35"/>
    </location>
</feature>
<keyword evidence="3" id="KW-1185">Reference proteome</keyword>
<protein>
    <submittedName>
        <fullName evidence="2">Uncharacterized protein</fullName>
    </submittedName>
</protein>
<keyword evidence="1" id="KW-0812">Transmembrane</keyword>
<dbReference type="RefSeq" id="WP_169551761.1">
    <property type="nucleotide sequence ID" value="NZ_CP051677.1"/>
</dbReference>
<evidence type="ECO:0000313" key="2">
    <source>
        <dbReference type="EMBL" id="QJD79799.1"/>
    </source>
</evidence>